<dbReference type="GO" id="GO:0006898">
    <property type="term" value="P:receptor-mediated endocytosis"/>
    <property type="evidence" value="ECO:0007669"/>
    <property type="project" value="TreeGrafter"/>
</dbReference>
<dbReference type="GO" id="GO:2000641">
    <property type="term" value="P:regulation of early endosome to late endosome transport"/>
    <property type="evidence" value="ECO:0007669"/>
    <property type="project" value="InterPro"/>
</dbReference>
<feature type="compositionally biased region" description="Low complexity" evidence="1">
    <location>
        <begin position="2891"/>
        <end position="2901"/>
    </location>
</feature>
<evidence type="ECO:0000256" key="1">
    <source>
        <dbReference type="SAM" id="MobiDB-lite"/>
    </source>
</evidence>
<feature type="region of interest" description="Disordered" evidence="1">
    <location>
        <begin position="1"/>
        <end position="36"/>
    </location>
</feature>
<feature type="region of interest" description="Disordered" evidence="1">
    <location>
        <begin position="1517"/>
        <end position="1574"/>
    </location>
</feature>
<accession>A0A835YTC2</accession>
<name>A0A835YTC2_9STRA</name>
<dbReference type="InterPro" id="IPR044978">
    <property type="entry name" value="GRV2/DNAJC13"/>
</dbReference>
<evidence type="ECO:0000313" key="3">
    <source>
        <dbReference type="Proteomes" id="UP000664859"/>
    </source>
</evidence>
<feature type="compositionally biased region" description="Acidic residues" evidence="1">
    <location>
        <begin position="1526"/>
        <end position="1544"/>
    </location>
</feature>
<dbReference type="GO" id="GO:0007032">
    <property type="term" value="P:endosome organization"/>
    <property type="evidence" value="ECO:0007669"/>
    <property type="project" value="InterPro"/>
</dbReference>
<dbReference type="OrthoDB" id="69656at2759"/>
<gene>
    <name evidence="2" type="ORF">JKP88DRAFT_325533</name>
</gene>
<feature type="compositionally biased region" description="Low complexity" evidence="1">
    <location>
        <begin position="1553"/>
        <end position="1564"/>
    </location>
</feature>
<dbReference type="PANTHER" id="PTHR36983">
    <property type="entry name" value="DNAJ HOMOLOG SUBFAMILY C MEMBER 13"/>
    <property type="match status" value="1"/>
</dbReference>
<dbReference type="PANTHER" id="PTHR36983:SF2">
    <property type="entry name" value="DNAJ HOMOLOG SUBFAMILY C MEMBER 13"/>
    <property type="match status" value="1"/>
</dbReference>
<feature type="region of interest" description="Disordered" evidence="1">
    <location>
        <begin position="2864"/>
        <end position="2951"/>
    </location>
</feature>
<dbReference type="InterPro" id="IPR016024">
    <property type="entry name" value="ARM-type_fold"/>
</dbReference>
<evidence type="ECO:0000313" key="2">
    <source>
        <dbReference type="EMBL" id="KAG5179692.1"/>
    </source>
</evidence>
<dbReference type="Proteomes" id="UP000664859">
    <property type="component" value="Unassembled WGS sequence"/>
</dbReference>
<comment type="caution">
    <text evidence="2">The sequence shown here is derived from an EMBL/GenBank/DDBJ whole genome shotgun (WGS) entry which is preliminary data.</text>
</comment>
<sequence>MASPQKLRRSISAPEVRSKAEGQAQGQDAGSGYSDDDDDLLNGAISGGDEFADRPVSMVICPATGNLVQFSSQFFVTRLLGVLGVRVKRHRVLAISQPAHNAAAAAAADNCMLLLLYFRRSMRIDAHVDTSSTARDRLYVLRIDASKQPKVSYPLTSCTLEVPHDRGALGGHGFTLRSDVGSVDSGYECRGRASLLRHFAEESDRVAGTPLLQLFQRRGGPELSVVAHRQCLLSVQRVVLRRDAPQELVLECSAGRRQVYSLQGRDGLVRAMEASLRALGVMPPPVVSLSPREEEAERCGRVAGRGAYLVYMPVRKWSRSRDAFKDRMPALTADSDRALAPTADADRALALTADAVLEIDPDCGDCVRELPLECVLNIVDDAERCCLQLQRAWGEADEYHFQLQRAWGKADEYHFQATLMGFARGLEQDRDVSDHHDAAEEEGSQQNDPSDTEPGSCGYYELALLAEESRGLLLACLLRMAQLASGGRCCPVSLQPVTPAHRMGALGDHMHPAYVELLLRRMRELDARDWRDAAAALRMVNNTVAPGGFKGCGKVLVRGAAGTVLQLLCSQELHEQGSVWERVCVLQAALRLLWDMPEELAKPEAQGALEALIDCLDARQPLAVQQWAARVLHAALTQPCKGSSATDRQLNAPVAKAAFGPAPGSTAPDPRGRVHRVLRAAFPGCHGLDAGAHGGGVISGCDDDTSEATAADCCALPPPPVDAHAALVQPTLLEMVGCWLGEGNRAASRALADATWGALTRRSVALRLLGNVRSPCLPLAQASMALLCGMAASRRLSPPTKAQLQEVARTSGVLLWCVYLAVDGREPSLKAASQALLKALLKALTEDCPQNLAVLSRSFPPGLLSRCPLEQLFDQTGAPLWDTAPKSAAPSHAEVHAGWHRVEEELWTPEVVWPGGLRDPLIDSILGELGGLERERARGVQQLVVWNDMAWDPPWHDMTPLVGRYCLDALRATLNGPNDALEVGRYYLDALRATLDGPKDAAPPAARELLARLESHLQLQLQLQDLCHLRLLRERDPAAAASILSTLTCLKHVLVSRPSPASPFIASIIGLLRRWVLEGGPPPPAGEGEGERGAAGGQRWEPGWAPACAAFAAAVQFLRTAFEDQPANVRLFVLHQGVETVMELLVRAFACLQEAEAVLACKLEAEMGMANGDGGDAPQDEDEDTALATFEALKEFVDTALATFEALKELVVECIGCLLGALDAMPGVYKGGEGAAGGASRGLVLHPAPPPKRALSAAVTPLVDLLLCEEDEVLEPSLQLLARACRGAAAVPLTDIVKMRIVILCLRFSCQGRHALLCAELLASEAVCPPLLEPPGCARAHFNFNFKNNAMRPRQSCLLAQNPLYPFLPGGLIRLLLRGDAGPVEFSRDFSARRVDRTDLSWNERCREKLSYVLERLDVSSDGSLLASEALEEVEGLQILYANEGGIPSFYVVPYYLDKMKEQDVFEEPELFLQEIAGMFEDFVAQALIAGMFEDSVAIAGMFEDFVALREGHPHPLHNAAAAANDDNDNDNGTIDEGDEDLDSEQGGGGGRPSSTRQRSARQSAPPPPPFSVGAALTCEDDTVVVCGPLLWCARQHVGRRAEVLTEGLVWALGNCLGPLLSVTILVARACSSSNTRTEDTLLALGALSESLGLVMDALGRVNRLVPTGAAPSESLALVMDALGRVHRYRSDRRRASETRGARGYAIPYAWREGLRDPLGYATPWKAQVDLAKTDELLSLLKALPAHVCIPAGAYSFCSSALPDADRSARHMEHVMRGSNSVLRCICGAGRGGGGVSGGGGGAGRGDASRASPAEMSGLAGLLGNLVQCLDDFGKYPVLAMEAIEGIALATEGFAGESEGHLELLYRSQVLGPLLVHCLRGGYGGDAPQLCGGAARALANLSRRGHPGITAALTAVLTPGVLAVLQQSDSLFLELLQKPVLEAPALIWNEAMRKELLEFLEGTQRSARELEEFSFAALAGEVCVRDVYVRVLVEAAEQQRSSGEYAVPTACLVEATDALSAAAPLPPRLQRHSYFNILQPPDPPPPHSLQRAPPCRCLVEATDALSAAAPLPPRLFEACLARLQEVAQRLVQPGSGGGADAVAVRGGKELSILLRAVLGLAAGGDQLPDLLVRHGASLWLLWQGLPPTTPPAALKQHATDVHRTTLQLIRALLGCGRAGRYCAAAAQLIKALLGCGRADAVERLVASGVACPLVRLSAHLLDTGSAAYAAMASAGGESLGDAALYLMAELSADAALGDAALYLMGELSADAAFRRHLLSCGAAPLLLSRAACREVGRDCRLRCARVLHKMCRAETPESTNADPESVALAVKALQRLLPDPLLQHIREDSSGRTSVALLESVMVSPLLVWDEACRQALVDITWAHWTNAQDGWMHQLTRDCCLLWSRKYLAEHHLVHSSYKDEPCMDLSPTERLYYRLYNLEPGHHLGLARVEALLRQSLAALHKHAVLPEHQAELVQALYHGMSSVAKDIAGLTRGAKEFWPLLYASVWGYLGVGAGGRFSVRGRNLSQTGFAPALVKRDEASLVRWVARLSCLVLSVRADWHVTGASTALGSADKALALLSSPQASCMSLKSNFNWHVTGESTALDFADKALALLSSPQASAVDTESLCIFLVVARKVATQPGEETGKALKSLAEPAVLKIILKLATQSIVAETGTATNRSQSQAHGDGAAQSIDTLATAHGDGAAQSVDALAMRLLAALVAQRGVREQVRDVLRHTCAPAVLEAIYATSAAPGDCDRDAAALLPPPAAPLATHPAYACLNLAAPPLPPPRVLSTRLCIQGAKASPPRFANASAAAAAAAPGGGSGGAPTAGTALGAAAAAAGRRESSASPRQILSQRLQGVRRRAFSSMGASPLSTSPPGGALASPRAGGPRSPGLGYYPRGGGVGSPRGGGAGGVGHHDAHSLRLTPGFSHGVREDAVPHRRGKSSKI</sequence>
<keyword evidence="3" id="KW-1185">Reference proteome</keyword>
<dbReference type="EMBL" id="JAFCMP010000445">
    <property type="protein sequence ID" value="KAG5179692.1"/>
    <property type="molecule type" value="Genomic_DNA"/>
</dbReference>
<organism evidence="2 3">
    <name type="scientific">Tribonema minus</name>
    <dbReference type="NCBI Taxonomy" id="303371"/>
    <lineage>
        <taxon>Eukaryota</taxon>
        <taxon>Sar</taxon>
        <taxon>Stramenopiles</taxon>
        <taxon>Ochrophyta</taxon>
        <taxon>PX clade</taxon>
        <taxon>Xanthophyceae</taxon>
        <taxon>Tribonematales</taxon>
        <taxon>Tribonemataceae</taxon>
        <taxon>Tribonema</taxon>
    </lineage>
</organism>
<reference evidence="2" key="1">
    <citation type="submission" date="2021-02" db="EMBL/GenBank/DDBJ databases">
        <title>First Annotated Genome of the Yellow-green Alga Tribonema minus.</title>
        <authorList>
            <person name="Mahan K.M."/>
        </authorList>
    </citation>
    <scope>NUCLEOTIDE SEQUENCE</scope>
    <source>
        <strain evidence="2">UTEX B ZZ1240</strain>
    </source>
</reference>
<protein>
    <submittedName>
        <fullName evidence="2">Uncharacterized protein</fullName>
    </submittedName>
</protein>
<feature type="compositionally biased region" description="Gly residues" evidence="1">
    <location>
        <begin position="2902"/>
        <end position="2918"/>
    </location>
</feature>
<dbReference type="SUPFAM" id="SSF48371">
    <property type="entry name" value="ARM repeat"/>
    <property type="match status" value="1"/>
</dbReference>
<feature type="compositionally biased region" description="Polar residues" evidence="1">
    <location>
        <begin position="2871"/>
        <end position="2880"/>
    </location>
</feature>
<proteinExistence type="predicted"/>
<dbReference type="GO" id="GO:0010008">
    <property type="term" value="C:endosome membrane"/>
    <property type="evidence" value="ECO:0007669"/>
    <property type="project" value="TreeGrafter"/>
</dbReference>
<feature type="region of interest" description="Disordered" evidence="1">
    <location>
        <begin position="430"/>
        <end position="454"/>
    </location>
</feature>